<sequence length="43" mass="5005">REESKNIHRTSLEFVTKSVSRMTEILGFKIDLASRPSIINLWT</sequence>
<name>X1V4I7_9ZZZZ</name>
<gene>
    <name evidence="1" type="ORF">S12H4_47461</name>
</gene>
<proteinExistence type="predicted"/>
<dbReference type="EMBL" id="BARW01029552">
    <property type="protein sequence ID" value="GAJ10722.1"/>
    <property type="molecule type" value="Genomic_DNA"/>
</dbReference>
<feature type="non-terminal residue" evidence="1">
    <location>
        <position position="1"/>
    </location>
</feature>
<evidence type="ECO:0000313" key="1">
    <source>
        <dbReference type="EMBL" id="GAJ10722.1"/>
    </source>
</evidence>
<comment type="caution">
    <text evidence="1">The sequence shown here is derived from an EMBL/GenBank/DDBJ whole genome shotgun (WGS) entry which is preliminary data.</text>
</comment>
<protein>
    <submittedName>
        <fullName evidence="1">Uncharacterized protein</fullName>
    </submittedName>
</protein>
<dbReference type="AlphaFoldDB" id="X1V4I7"/>
<reference evidence="1" key="1">
    <citation type="journal article" date="2014" name="Front. Microbiol.">
        <title>High frequency of phylogenetically diverse reductive dehalogenase-homologous genes in deep subseafloor sedimentary metagenomes.</title>
        <authorList>
            <person name="Kawai M."/>
            <person name="Futagami T."/>
            <person name="Toyoda A."/>
            <person name="Takaki Y."/>
            <person name="Nishi S."/>
            <person name="Hori S."/>
            <person name="Arai W."/>
            <person name="Tsubouchi T."/>
            <person name="Morono Y."/>
            <person name="Uchiyama I."/>
            <person name="Ito T."/>
            <person name="Fujiyama A."/>
            <person name="Inagaki F."/>
            <person name="Takami H."/>
        </authorList>
    </citation>
    <scope>NUCLEOTIDE SEQUENCE</scope>
    <source>
        <strain evidence="1">Expedition CK06-06</strain>
    </source>
</reference>
<accession>X1V4I7</accession>
<organism evidence="1">
    <name type="scientific">marine sediment metagenome</name>
    <dbReference type="NCBI Taxonomy" id="412755"/>
    <lineage>
        <taxon>unclassified sequences</taxon>
        <taxon>metagenomes</taxon>
        <taxon>ecological metagenomes</taxon>
    </lineage>
</organism>